<feature type="transmembrane region" description="Helical" evidence="10">
    <location>
        <begin position="89"/>
        <end position="108"/>
    </location>
</feature>
<evidence type="ECO:0000313" key="12">
    <source>
        <dbReference type="EMBL" id="RII41466.1"/>
    </source>
</evidence>
<gene>
    <name evidence="12" type="ORF">DWB68_12660</name>
</gene>
<comment type="subcellular location">
    <subcellularLocation>
        <location evidence="1">Cell membrane</location>
        <topology evidence="1">Multi-pass membrane protein</topology>
    </subcellularLocation>
</comment>
<feature type="transmembrane region" description="Helical" evidence="10">
    <location>
        <begin position="49"/>
        <end position="77"/>
    </location>
</feature>
<comment type="similarity">
    <text evidence="3">Belongs to the CitM (TC 2.A.11) transporter family.</text>
</comment>
<dbReference type="Proteomes" id="UP000265419">
    <property type="component" value="Unassembled WGS sequence"/>
</dbReference>
<comment type="similarity">
    <text evidence="2">Belongs to the ArsB family.</text>
</comment>
<proteinExistence type="inferred from homology"/>
<evidence type="ECO:0000256" key="4">
    <source>
        <dbReference type="ARBA" id="ARBA00022448"/>
    </source>
</evidence>
<dbReference type="EMBL" id="QQXK01000027">
    <property type="protein sequence ID" value="RII41466.1"/>
    <property type="molecule type" value="Genomic_DNA"/>
</dbReference>
<keyword evidence="7" id="KW-0059">Arsenical resistance</keyword>
<evidence type="ECO:0000256" key="5">
    <source>
        <dbReference type="ARBA" id="ARBA00022475"/>
    </source>
</evidence>
<accession>A0A399JG64</accession>
<dbReference type="PANTHER" id="PTHR43302:SF5">
    <property type="entry name" value="TRANSPORTER ARSB-RELATED"/>
    <property type="match status" value="1"/>
</dbReference>
<keyword evidence="4" id="KW-0813">Transport</keyword>
<keyword evidence="5" id="KW-1003">Cell membrane</keyword>
<keyword evidence="9 10" id="KW-0472">Membrane</keyword>
<feature type="transmembrane region" description="Helical" evidence="10">
    <location>
        <begin position="222"/>
        <end position="243"/>
    </location>
</feature>
<reference evidence="12 13" key="1">
    <citation type="submission" date="2018-07" db="EMBL/GenBank/DDBJ databases">
        <title>Arthrobacter sp. nov., isolated from raw cow's milk with high bacterial count.</title>
        <authorList>
            <person name="Hahne J."/>
            <person name="Isele D."/>
            <person name="Lipski A."/>
        </authorList>
    </citation>
    <scope>NUCLEOTIDE SEQUENCE [LARGE SCALE GENOMIC DNA]</scope>
    <source>
        <strain evidence="12 13">JZ R-35</strain>
    </source>
</reference>
<organism evidence="12 13">
    <name type="scientific">Galactobacter valiniphilus</name>
    <dbReference type="NCBI Taxonomy" id="2676122"/>
    <lineage>
        <taxon>Bacteria</taxon>
        <taxon>Bacillati</taxon>
        <taxon>Actinomycetota</taxon>
        <taxon>Actinomycetes</taxon>
        <taxon>Micrococcales</taxon>
        <taxon>Micrococcaceae</taxon>
        <taxon>Galactobacter</taxon>
    </lineage>
</organism>
<evidence type="ECO:0000313" key="13">
    <source>
        <dbReference type="Proteomes" id="UP000265419"/>
    </source>
</evidence>
<dbReference type="Pfam" id="PF03600">
    <property type="entry name" value="CitMHS"/>
    <property type="match status" value="1"/>
</dbReference>
<dbReference type="GO" id="GO:0015105">
    <property type="term" value="F:arsenite transmembrane transporter activity"/>
    <property type="evidence" value="ECO:0007669"/>
    <property type="project" value="InterPro"/>
</dbReference>
<keyword evidence="8 10" id="KW-1133">Transmembrane helix</keyword>
<dbReference type="PRINTS" id="PR00758">
    <property type="entry name" value="ARSENICPUMP"/>
</dbReference>
<feature type="transmembrane region" description="Helical" evidence="10">
    <location>
        <begin position="194"/>
        <end position="210"/>
    </location>
</feature>
<comment type="caution">
    <text evidence="12">The sequence shown here is derived from an EMBL/GenBank/DDBJ whole genome shotgun (WGS) entry which is preliminary data.</text>
</comment>
<keyword evidence="13" id="KW-1185">Reference proteome</keyword>
<evidence type="ECO:0000259" key="11">
    <source>
        <dbReference type="Pfam" id="PF03600"/>
    </source>
</evidence>
<evidence type="ECO:0000256" key="1">
    <source>
        <dbReference type="ARBA" id="ARBA00004651"/>
    </source>
</evidence>
<dbReference type="GO" id="GO:0005886">
    <property type="term" value="C:plasma membrane"/>
    <property type="evidence" value="ECO:0007669"/>
    <property type="project" value="UniProtKB-SubCell"/>
</dbReference>
<dbReference type="GO" id="GO:0046685">
    <property type="term" value="P:response to arsenic-containing substance"/>
    <property type="evidence" value="ECO:0007669"/>
    <property type="project" value="UniProtKB-KW"/>
</dbReference>
<dbReference type="RefSeq" id="WP_119425488.1">
    <property type="nucleotide sequence ID" value="NZ_QQXK01000027.1"/>
</dbReference>
<feature type="transmembrane region" description="Helical" evidence="10">
    <location>
        <begin position="171"/>
        <end position="188"/>
    </location>
</feature>
<keyword evidence="6 10" id="KW-0812">Transmembrane</keyword>
<sequence>MLEFLATVLPVLIFLLAIALVAEICDRVGVFDVAGHALLRLSGGRVLPLWIGLVLLCLVTTSVLSLDTTAVLVAPVAIAMAKRARLDPVPFAVTAVWLANTGSLLLPVSNLTNLLSSAVHGSPLQGQFTASTWLPALTASVVTVVAVAVFWPRVLKGRFRMPAAPKPRDPFMLWLAGGVCVALAVLFGLGVEPAWPTVAAAAVLTVAYAKRGRSWRKLRVPWVMALVVLALFVVVRVLGPLGLDAWLASLLGDGHGFGEQLRVAFVGALGSNLVNNLPAFLALQPGVDDGTGRAVSLLIGANAGSIVTPWGSLATLLWLWRCKASGVKIALGPHILRSGVLAAAVLPASVGALQLLPLS</sequence>
<name>A0A399JG64_9MICC</name>
<feature type="transmembrane region" description="Helical" evidence="10">
    <location>
        <begin position="295"/>
        <end position="320"/>
    </location>
</feature>
<evidence type="ECO:0000256" key="3">
    <source>
        <dbReference type="ARBA" id="ARBA00009843"/>
    </source>
</evidence>
<evidence type="ECO:0000256" key="2">
    <source>
        <dbReference type="ARBA" id="ARBA00006433"/>
    </source>
</evidence>
<protein>
    <submittedName>
        <fullName evidence="12">Arsenic transporter</fullName>
    </submittedName>
</protein>
<feature type="transmembrane region" description="Helical" evidence="10">
    <location>
        <begin position="128"/>
        <end position="151"/>
    </location>
</feature>
<evidence type="ECO:0000256" key="10">
    <source>
        <dbReference type="SAM" id="Phobius"/>
    </source>
</evidence>
<dbReference type="AlphaFoldDB" id="A0A399JG64"/>
<evidence type="ECO:0000256" key="9">
    <source>
        <dbReference type="ARBA" id="ARBA00023136"/>
    </source>
</evidence>
<evidence type="ECO:0000256" key="6">
    <source>
        <dbReference type="ARBA" id="ARBA00022692"/>
    </source>
</evidence>
<feature type="domain" description="Citrate transporter-like" evidence="11">
    <location>
        <begin position="9"/>
        <end position="287"/>
    </location>
</feature>
<evidence type="ECO:0000256" key="8">
    <source>
        <dbReference type="ARBA" id="ARBA00022989"/>
    </source>
</evidence>
<dbReference type="InterPro" id="IPR000802">
    <property type="entry name" value="Arsenical_pump_ArsB"/>
</dbReference>
<feature type="transmembrane region" description="Helical" evidence="10">
    <location>
        <begin position="340"/>
        <end position="358"/>
    </location>
</feature>
<dbReference type="PANTHER" id="PTHR43302">
    <property type="entry name" value="TRANSPORTER ARSB-RELATED"/>
    <property type="match status" value="1"/>
</dbReference>
<dbReference type="InterPro" id="IPR004680">
    <property type="entry name" value="Cit_transptr-like_dom"/>
</dbReference>
<evidence type="ECO:0000256" key="7">
    <source>
        <dbReference type="ARBA" id="ARBA00022849"/>
    </source>
</evidence>